<keyword evidence="3" id="KW-1185">Reference proteome</keyword>
<evidence type="ECO:0000259" key="1">
    <source>
        <dbReference type="PROSITE" id="PS51725"/>
    </source>
</evidence>
<dbReference type="OrthoDB" id="7868203at2"/>
<dbReference type="AlphaFoldDB" id="A0A521D6B1"/>
<dbReference type="Proteomes" id="UP000316030">
    <property type="component" value="Unassembled WGS sequence"/>
</dbReference>
<dbReference type="GO" id="GO:0004497">
    <property type="term" value="F:monooxygenase activity"/>
    <property type="evidence" value="ECO:0007669"/>
    <property type="project" value="UniProtKB-KW"/>
</dbReference>
<reference evidence="2 3" key="1">
    <citation type="submission" date="2017-05" db="EMBL/GenBank/DDBJ databases">
        <authorList>
            <person name="Varghese N."/>
            <person name="Submissions S."/>
        </authorList>
    </citation>
    <scope>NUCLEOTIDE SEQUENCE [LARGE SCALE GENOMIC DNA]</scope>
    <source>
        <strain evidence="2 3">DSM 29506</strain>
    </source>
</reference>
<dbReference type="SUPFAM" id="SSF54909">
    <property type="entry name" value="Dimeric alpha+beta barrel"/>
    <property type="match status" value="1"/>
</dbReference>
<proteinExistence type="predicted"/>
<keyword evidence="2" id="KW-0503">Monooxygenase</keyword>
<evidence type="ECO:0000313" key="3">
    <source>
        <dbReference type="Proteomes" id="UP000316030"/>
    </source>
</evidence>
<dbReference type="Gene3D" id="3.30.70.100">
    <property type="match status" value="1"/>
</dbReference>
<name>A0A521D6B1_9RHOB</name>
<feature type="domain" description="ABM" evidence="1">
    <location>
        <begin position="3"/>
        <end position="95"/>
    </location>
</feature>
<evidence type="ECO:0000313" key="2">
    <source>
        <dbReference type="EMBL" id="SMO67219.1"/>
    </source>
</evidence>
<dbReference type="RefSeq" id="WP_142493107.1">
    <property type="nucleotide sequence ID" value="NZ_FXTO01000009.1"/>
</dbReference>
<accession>A0A521D6B1</accession>
<keyword evidence="2" id="KW-0560">Oxidoreductase</keyword>
<gene>
    <name evidence="2" type="ORF">SAMN06265173_10945</name>
</gene>
<sequence length="99" mass="11237">MTVFSHMSIQVRPGQRQEAMEVFRAHNVFTDCAAAIPGFIQAFLLADHADPDAVSVIAEWQTAQDFQDWTTHPTRDAQEQVLSRFLAAPPTTRLFERHL</sequence>
<dbReference type="InterPro" id="IPR011008">
    <property type="entry name" value="Dimeric_a/b-barrel"/>
</dbReference>
<dbReference type="EMBL" id="FXTO01000009">
    <property type="protein sequence ID" value="SMO67219.1"/>
    <property type="molecule type" value="Genomic_DNA"/>
</dbReference>
<organism evidence="2 3">
    <name type="scientific">Thalassovita litoralis</name>
    <dbReference type="NCBI Taxonomy" id="1010611"/>
    <lineage>
        <taxon>Bacteria</taxon>
        <taxon>Pseudomonadati</taxon>
        <taxon>Pseudomonadota</taxon>
        <taxon>Alphaproteobacteria</taxon>
        <taxon>Rhodobacterales</taxon>
        <taxon>Roseobacteraceae</taxon>
        <taxon>Thalassovita</taxon>
    </lineage>
</organism>
<protein>
    <submittedName>
        <fullName evidence="2">Heme-degrading monooxygenase HmoA</fullName>
    </submittedName>
</protein>
<dbReference type="PROSITE" id="PS51725">
    <property type="entry name" value="ABM"/>
    <property type="match status" value="1"/>
</dbReference>
<dbReference type="InterPro" id="IPR007138">
    <property type="entry name" value="ABM_dom"/>
</dbReference>
<dbReference type="Pfam" id="PF03992">
    <property type="entry name" value="ABM"/>
    <property type="match status" value="1"/>
</dbReference>